<evidence type="ECO:0000313" key="4">
    <source>
        <dbReference type="EMBL" id="KAK6541414.1"/>
    </source>
</evidence>
<organism evidence="4 5">
    <name type="scientific">Orbilia ellipsospora</name>
    <dbReference type="NCBI Taxonomy" id="2528407"/>
    <lineage>
        <taxon>Eukaryota</taxon>
        <taxon>Fungi</taxon>
        <taxon>Dikarya</taxon>
        <taxon>Ascomycota</taxon>
        <taxon>Pezizomycotina</taxon>
        <taxon>Orbiliomycetes</taxon>
        <taxon>Orbiliales</taxon>
        <taxon>Orbiliaceae</taxon>
        <taxon>Orbilia</taxon>
    </lineage>
</organism>
<evidence type="ECO:0000256" key="1">
    <source>
        <dbReference type="SAM" id="MobiDB-lite"/>
    </source>
</evidence>
<dbReference type="EMBL" id="JAVHJO010000003">
    <property type="protein sequence ID" value="KAK6541414.1"/>
    <property type="molecule type" value="Genomic_DNA"/>
</dbReference>
<accession>A0AAV9XHM4</accession>
<feature type="domain" description="DUF7580" evidence="3">
    <location>
        <begin position="214"/>
        <end position="572"/>
    </location>
</feature>
<proteinExistence type="predicted"/>
<dbReference type="PANTHER" id="PTHR35186">
    <property type="entry name" value="ANK_REP_REGION DOMAIN-CONTAINING PROTEIN"/>
    <property type="match status" value="1"/>
</dbReference>
<keyword evidence="5" id="KW-1185">Reference proteome</keyword>
<dbReference type="Proteomes" id="UP001365542">
    <property type="component" value="Unassembled WGS sequence"/>
</dbReference>
<protein>
    <recommendedName>
        <fullName evidence="3">DUF7580 domain-containing protein</fullName>
    </recommendedName>
</protein>
<dbReference type="InterPro" id="IPR056002">
    <property type="entry name" value="DUF7580"/>
</dbReference>
<keyword evidence="2" id="KW-0732">Signal</keyword>
<feature type="chain" id="PRO_5043474516" description="DUF7580 domain-containing protein" evidence="2">
    <location>
        <begin position="21"/>
        <end position="581"/>
    </location>
</feature>
<sequence length="581" mass="64845">MSGIEIAGLLLGAIPLVISALEHYEDIIGPTKAFFKYKGELDRAIRDLRNQHALFEQSIELLLAPVTDGQQLNEMIDNTNSGLWKDPDIEGRLKENLGRAYQPYLRTVQDIQTTMIGIALKLDNVDGVKNLNRDGLEAIISQHVAAKVNGKLQKFEISKRVKFTMKKKNIKQSLQELQSYNDLLDKFHIKAEKITAIDEPYKSDRRSTFTLHADTIRENAKRLYNVISNTWCLTHSSHSAGLLLEQRLAKKRKGGPGQNRRRPAPSHFDINCFSLSLLQSSTSASKKWLDVEVRVVEAHVSGQNNSSTVQIRTSAPPSVSVTSPPTSLPYSNPSQLQIVTDLCSMLQNPCHPCIGFCLDIDDRLRGAYDAQRSVAYVDGGVSLQEILTTVPGGLSGKEQYDLSLTLASSILQLSHTPWLQESWSKADILFLRAKDQHPGHKVGVDLKHPYLTREHTQATALIRRTTGEPNDSSKILALGIMLLEICSGVPIETLLRPDDLGPNNQPNEISHLQAARRWVMEKQDRGECSYAFIEAISYCLQCFMNPSARLSDLAFSKTIEERVLAPLDTEMNMVLFGPTQI</sequence>
<gene>
    <name evidence="4" type="ORF">TWF694_007226</name>
</gene>
<comment type="caution">
    <text evidence="4">The sequence shown here is derived from an EMBL/GenBank/DDBJ whole genome shotgun (WGS) entry which is preliminary data.</text>
</comment>
<evidence type="ECO:0000313" key="5">
    <source>
        <dbReference type="Proteomes" id="UP001365542"/>
    </source>
</evidence>
<dbReference type="Pfam" id="PF24476">
    <property type="entry name" value="DUF7580"/>
    <property type="match status" value="1"/>
</dbReference>
<feature type="signal peptide" evidence="2">
    <location>
        <begin position="1"/>
        <end position="20"/>
    </location>
</feature>
<feature type="compositionally biased region" description="Low complexity" evidence="1">
    <location>
        <begin position="313"/>
        <end position="328"/>
    </location>
</feature>
<feature type="region of interest" description="Disordered" evidence="1">
    <location>
        <begin position="305"/>
        <end position="328"/>
    </location>
</feature>
<name>A0AAV9XHM4_9PEZI</name>
<reference evidence="4 5" key="1">
    <citation type="submission" date="2019-10" db="EMBL/GenBank/DDBJ databases">
        <authorList>
            <person name="Palmer J.M."/>
        </authorList>
    </citation>
    <scope>NUCLEOTIDE SEQUENCE [LARGE SCALE GENOMIC DNA]</scope>
    <source>
        <strain evidence="4 5">TWF694</strain>
    </source>
</reference>
<evidence type="ECO:0000259" key="3">
    <source>
        <dbReference type="Pfam" id="PF24476"/>
    </source>
</evidence>
<evidence type="ECO:0000256" key="2">
    <source>
        <dbReference type="SAM" id="SignalP"/>
    </source>
</evidence>
<dbReference type="PANTHER" id="PTHR35186:SF4">
    <property type="entry name" value="PRION-INHIBITION AND PROPAGATION HELO DOMAIN-CONTAINING PROTEIN"/>
    <property type="match status" value="1"/>
</dbReference>
<dbReference type="AlphaFoldDB" id="A0AAV9XHM4"/>